<evidence type="ECO:0000313" key="4">
    <source>
        <dbReference type="EMBL" id="VEH70118.1"/>
    </source>
</evidence>
<dbReference type="RefSeq" id="WP_051014976.1">
    <property type="nucleotide sequence ID" value="NZ_CAUVFX010000001.1"/>
</dbReference>
<dbReference type="EMBL" id="LR134406">
    <property type="protein sequence ID" value="VEH70118.1"/>
    <property type="molecule type" value="Genomic_DNA"/>
</dbReference>
<dbReference type="Gene3D" id="1.20.120.1810">
    <property type="match status" value="1"/>
</dbReference>
<dbReference type="SUPFAM" id="SSF88946">
    <property type="entry name" value="Sigma2 domain of RNA polymerase sigma factors"/>
    <property type="match status" value="1"/>
</dbReference>
<feature type="domain" description="RNA polymerase sigma-70 region 1.2" evidence="1">
    <location>
        <begin position="10"/>
        <end position="31"/>
    </location>
</feature>
<gene>
    <name evidence="4" type="primary">hrdB_1</name>
    <name evidence="3" type="ORF">J5A53_08540</name>
    <name evidence="4" type="ORF">NCTC12967_01403</name>
</gene>
<dbReference type="GO" id="GO:0003677">
    <property type="term" value="F:DNA binding"/>
    <property type="evidence" value="ECO:0007669"/>
    <property type="project" value="InterPro"/>
</dbReference>
<accession>A0A448MY86</accession>
<evidence type="ECO:0000259" key="1">
    <source>
        <dbReference type="Pfam" id="PF00140"/>
    </source>
</evidence>
<name>A0A448MY86_9ACTN</name>
<dbReference type="Gene3D" id="1.10.10.10">
    <property type="entry name" value="Winged helix-like DNA-binding domain superfamily/Winged helix DNA-binding domain"/>
    <property type="match status" value="1"/>
</dbReference>
<evidence type="ECO:0000313" key="5">
    <source>
        <dbReference type="Proteomes" id="UP000273044"/>
    </source>
</evidence>
<dbReference type="AlphaFoldDB" id="A0A448MY86"/>
<sequence length="267" mass="28940">MNTTKLVLSAPLLCAEEEKDLARRIEAGLYAEHLIATGDHRHPHDALRRVVKGGARAGEILFRTNLRLVMKLAGRVANRTGLPLDDLFQEGCLALGDAIRHFDHGRGTRFSTLAHEYVSRALGRAVRTRCGRLDMVRPADGRRSPVRFTELDQAPAHLLACDGGFDEVESSSMDFLDLLGVGGLVLRLRFGIGTASHTRDQAGAALGMSATSVKRIEERALAEARQLLNAERCRIEVIRRGSVPGAVCGAARARSVPRTSPCAVPVP</sequence>
<dbReference type="Pfam" id="PF00140">
    <property type="entry name" value="Sigma70_r1_2"/>
    <property type="match status" value="1"/>
</dbReference>
<keyword evidence="5" id="KW-1185">Reference proteome</keyword>
<reference evidence="3" key="2">
    <citation type="submission" date="2021-03" db="EMBL/GenBank/DDBJ databases">
        <title>Human Oral Microbial Genomes.</title>
        <authorList>
            <person name="Johnston C.D."/>
            <person name="Chen T."/>
            <person name="Dewhirst F.E."/>
        </authorList>
    </citation>
    <scope>NUCLEOTIDE SEQUENCE</scope>
    <source>
        <strain evidence="3">F0714</strain>
    </source>
</reference>
<organism evidence="4 5">
    <name type="scientific">Arachnia propionica</name>
    <dbReference type="NCBI Taxonomy" id="1750"/>
    <lineage>
        <taxon>Bacteria</taxon>
        <taxon>Bacillati</taxon>
        <taxon>Actinomycetota</taxon>
        <taxon>Actinomycetes</taxon>
        <taxon>Propionibacteriales</taxon>
        <taxon>Propionibacteriaceae</taxon>
        <taxon>Arachnia</taxon>
    </lineage>
</organism>
<dbReference type="Proteomes" id="UP000273044">
    <property type="component" value="Chromosome"/>
</dbReference>
<dbReference type="Pfam" id="PF04542">
    <property type="entry name" value="Sigma70_r2"/>
    <property type="match status" value="1"/>
</dbReference>
<dbReference type="GO" id="GO:0016987">
    <property type="term" value="F:sigma factor activity"/>
    <property type="evidence" value="ECO:0007669"/>
    <property type="project" value="InterPro"/>
</dbReference>
<dbReference type="GO" id="GO:0006352">
    <property type="term" value="P:DNA-templated transcription initiation"/>
    <property type="evidence" value="ECO:0007669"/>
    <property type="project" value="InterPro"/>
</dbReference>
<protein>
    <submittedName>
        <fullName evidence="4">RNA polymerase principal sigma factor hrdB</fullName>
    </submittedName>
</protein>
<dbReference type="SUPFAM" id="SSF88659">
    <property type="entry name" value="Sigma3 and sigma4 domains of RNA polymerase sigma factors"/>
    <property type="match status" value="1"/>
</dbReference>
<evidence type="ECO:0000259" key="2">
    <source>
        <dbReference type="Pfam" id="PF04542"/>
    </source>
</evidence>
<dbReference type="PANTHER" id="PTHR30603">
    <property type="entry name" value="RNA POLYMERASE SIGMA FACTOR RPO"/>
    <property type="match status" value="1"/>
</dbReference>
<dbReference type="InterPro" id="IPR050239">
    <property type="entry name" value="Sigma-70_RNA_pol_init_factors"/>
</dbReference>
<dbReference type="InterPro" id="IPR036388">
    <property type="entry name" value="WH-like_DNA-bd_sf"/>
</dbReference>
<feature type="domain" description="RNA polymerase sigma-70 region 2" evidence="2">
    <location>
        <begin position="61"/>
        <end position="128"/>
    </location>
</feature>
<reference evidence="4 5" key="1">
    <citation type="submission" date="2018-12" db="EMBL/GenBank/DDBJ databases">
        <authorList>
            <consortium name="Pathogen Informatics"/>
        </authorList>
    </citation>
    <scope>NUCLEOTIDE SEQUENCE [LARGE SCALE GENOMIC DNA]</scope>
    <source>
        <strain evidence="4 5">NCTC12967</strain>
    </source>
</reference>
<dbReference type="InterPro" id="IPR007627">
    <property type="entry name" value="RNA_pol_sigma70_r2"/>
</dbReference>
<proteinExistence type="predicted"/>
<dbReference type="InterPro" id="IPR013325">
    <property type="entry name" value="RNA_pol_sigma_r2"/>
</dbReference>
<dbReference type="InterPro" id="IPR013324">
    <property type="entry name" value="RNA_pol_sigma_r3/r4-like"/>
</dbReference>
<dbReference type="InterPro" id="IPR009042">
    <property type="entry name" value="RNA_pol_sigma70_r1_2"/>
</dbReference>
<dbReference type="GeneID" id="64406876"/>
<evidence type="ECO:0000313" key="3">
    <source>
        <dbReference type="EMBL" id="QUC09887.1"/>
    </source>
</evidence>
<dbReference type="Proteomes" id="UP000677180">
    <property type="component" value="Chromosome"/>
</dbReference>
<dbReference type="EMBL" id="CP072385">
    <property type="protein sequence ID" value="QUC09887.1"/>
    <property type="molecule type" value="Genomic_DNA"/>
</dbReference>
<dbReference type="PANTHER" id="PTHR30603:SF60">
    <property type="entry name" value="RNA POLYMERASE SIGMA FACTOR RPOD"/>
    <property type="match status" value="1"/>
</dbReference>